<organism evidence="1 2">
    <name type="scientific">Linderina macrospora</name>
    <dbReference type="NCBI Taxonomy" id="4868"/>
    <lineage>
        <taxon>Eukaryota</taxon>
        <taxon>Fungi</taxon>
        <taxon>Fungi incertae sedis</taxon>
        <taxon>Zoopagomycota</taxon>
        <taxon>Kickxellomycotina</taxon>
        <taxon>Kickxellomycetes</taxon>
        <taxon>Kickxellales</taxon>
        <taxon>Kickxellaceae</taxon>
        <taxon>Linderina</taxon>
    </lineage>
</organism>
<dbReference type="Proteomes" id="UP001150603">
    <property type="component" value="Unassembled WGS sequence"/>
</dbReference>
<protein>
    <submittedName>
        <fullName evidence="1">Uncharacterized protein</fullName>
    </submittedName>
</protein>
<keyword evidence="2" id="KW-1185">Reference proteome</keyword>
<accession>A0ACC1J2T3</accession>
<name>A0ACC1J2T3_9FUNG</name>
<gene>
    <name evidence="1" type="ORF">FBU59_005503</name>
</gene>
<reference evidence="1" key="1">
    <citation type="submission" date="2022-07" db="EMBL/GenBank/DDBJ databases">
        <title>Phylogenomic reconstructions and comparative analyses of Kickxellomycotina fungi.</title>
        <authorList>
            <person name="Reynolds N.K."/>
            <person name="Stajich J.E."/>
            <person name="Barry K."/>
            <person name="Grigoriev I.V."/>
            <person name="Crous P."/>
            <person name="Smith M.E."/>
        </authorList>
    </citation>
    <scope>NUCLEOTIDE SEQUENCE</scope>
    <source>
        <strain evidence="1">NRRL 5244</strain>
    </source>
</reference>
<proteinExistence type="predicted"/>
<dbReference type="EMBL" id="JANBPW010004396">
    <property type="protein sequence ID" value="KAJ1935061.1"/>
    <property type="molecule type" value="Genomic_DNA"/>
</dbReference>
<sequence>MKPWLAYPWLLIIQVVSANTVGPSSNRASVSVVFENEGTEFDIVISRKEIADAQPPGPSPSMPAVEPKAPLPEPQQKPDSQSPEPKAASNAPPAAGTQPRMQAASQAKQGAPADLSNEPPLAGFNLDGILDLMAGDDQGNVNFGAIGLEIANNLANVIDMNEVGNMATTFGIMMSGIGMANNNQRQRQDLPPDTSSRNTGLNGGIASLVGQIIANNQMSVNPAAGVHRRDQTGGQTNAGLGAGNLGNLGNLLNGLNVNEILSTVANGDGNINIHGIANAIGGMVNNPNSNNNGAEGGGLNNVIGGIMNSGAVVDIADAVDNLIKGNDTSNLVGLARA</sequence>
<comment type="caution">
    <text evidence="1">The sequence shown here is derived from an EMBL/GenBank/DDBJ whole genome shotgun (WGS) entry which is preliminary data.</text>
</comment>
<evidence type="ECO:0000313" key="1">
    <source>
        <dbReference type="EMBL" id="KAJ1935061.1"/>
    </source>
</evidence>
<feature type="non-terminal residue" evidence="1">
    <location>
        <position position="337"/>
    </location>
</feature>
<evidence type="ECO:0000313" key="2">
    <source>
        <dbReference type="Proteomes" id="UP001150603"/>
    </source>
</evidence>